<evidence type="ECO:0000259" key="6">
    <source>
        <dbReference type="PROSITE" id="PS50011"/>
    </source>
</evidence>
<evidence type="ECO:0000256" key="5">
    <source>
        <dbReference type="SAM" id="Phobius"/>
    </source>
</evidence>
<organism evidence="7 8">
    <name type="scientific">Alienimonas chondri</name>
    <dbReference type="NCBI Taxonomy" id="2681879"/>
    <lineage>
        <taxon>Bacteria</taxon>
        <taxon>Pseudomonadati</taxon>
        <taxon>Planctomycetota</taxon>
        <taxon>Planctomycetia</taxon>
        <taxon>Planctomycetales</taxon>
        <taxon>Planctomycetaceae</taxon>
        <taxon>Alienimonas</taxon>
    </lineage>
</organism>
<evidence type="ECO:0000313" key="8">
    <source>
        <dbReference type="Proteomes" id="UP000609651"/>
    </source>
</evidence>
<keyword evidence="4" id="KW-0067">ATP-binding</keyword>
<reference evidence="7 8" key="1">
    <citation type="journal article" date="2020" name="Syst. Appl. Microbiol.">
        <title>Alienimonas chondri sp. nov., a novel planctomycete isolated from the biofilm of the red alga Chondrus crispus.</title>
        <authorList>
            <person name="Vitorino I."/>
            <person name="Albuquerque L."/>
            <person name="Wiegand S."/>
            <person name="Kallscheuer N."/>
            <person name="da Costa M.S."/>
            <person name="Lobo-da-Cunha A."/>
            <person name="Jogler C."/>
            <person name="Lage O.M."/>
        </authorList>
    </citation>
    <scope>NUCLEOTIDE SEQUENCE [LARGE SCALE GENOMIC DNA]</scope>
    <source>
        <strain evidence="7 8">LzC2</strain>
    </source>
</reference>
<dbReference type="PROSITE" id="PS50011">
    <property type="entry name" value="PROTEIN_KINASE_DOM"/>
    <property type="match status" value="1"/>
</dbReference>
<dbReference type="InterPro" id="IPR000719">
    <property type="entry name" value="Prot_kinase_dom"/>
</dbReference>
<evidence type="ECO:0000256" key="2">
    <source>
        <dbReference type="ARBA" id="ARBA00022741"/>
    </source>
</evidence>
<dbReference type="GO" id="GO:0004674">
    <property type="term" value="F:protein serine/threonine kinase activity"/>
    <property type="evidence" value="ECO:0007669"/>
    <property type="project" value="UniProtKB-EC"/>
</dbReference>
<dbReference type="RefSeq" id="WP_171185156.1">
    <property type="nucleotide sequence ID" value="NZ_WTPX01000031.1"/>
</dbReference>
<protein>
    <submittedName>
        <fullName evidence="7">Serine/threonine-protein kinase PknD</fullName>
        <ecNumber evidence="7">2.7.11.1</ecNumber>
    </submittedName>
</protein>
<comment type="caution">
    <text evidence="7">The sequence shown here is derived from an EMBL/GenBank/DDBJ whole genome shotgun (WGS) entry which is preliminary data.</text>
</comment>
<evidence type="ECO:0000256" key="3">
    <source>
        <dbReference type="ARBA" id="ARBA00022777"/>
    </source>
</evidence>
<accession>A0ABX1VBI0</accession>
<evidence type="ECO:0000256" key="4">
    <source>
        <dbReference type="ARBA" id="ARBA00022840"/>
    </source>
</evidence>
<keyword evidence="5" id="KW-1133">Transmembrane helix</keyword>
<feature type="domain" description="Protein kinase" evidence="6">
    <location>
        <begin position="99"/>
        <end position="418"/>
    </location>
</feature>
<feature type="transmembrane region" description="Helical" evidence="5">
    <location>
        <begin position="551"/>
        <end position="579"/>
    </location>
</feature>
<keyword evidence="8" id="KW-1185">Reference proteome</keyword>
<dbReference type="PROSITE" id="PS00108">
    <property type="entry name" value="PROTEIN_KINASE_ST"/>
    <property type="match status" value="1"/>
</dbReference>
<dbReference type="PANTHER" id="PTHR43289">
    <property type="entry name" value="MITOGEN-ACTIVATED PROTEIN KINASE KINASE KINASE 20-RELATED"/>
    <property type="match status" value="1"/>
</dbReference>
<keyword evidence="5" id="KW-0472">Membrane</keyword>
<dbReference type="SUPFAM" id="SSF56112">
    <property type="entry name" value="Protein kinase-like (PK-like)"/>
    <property type="match status" value="1"/>
</dbReference>
<evidence type="ECO:0000256" key="1">
    <source>
        <dbReference type="ARBA" id="ARBA00022679"/>
    </source>
</evidence>
<keyword evidence="3 7" id="KW-0418">Kinase</keyword>
<name>A0ABX1VBI0_9PLAN</name>
<feature type="transmembrane region" description="Helical" evidence="5">
    <location>
        <begin position="585"/>
        <end position="609"/>
    </location>
</feature>
<evidence type="ECO:0000313" key="7">
    <source>
        <dbReference type="EMBL" id="NNJ25301.1"/>
    </source>
</evidence>
<dbReference type="SMART" id="SM00220">
    <property type="entry name" value="S_TKc"/>
    <property type="match status" value="1"/>
</dbReference>
<dbReference type="CDD" id="cd14014">
    <property type="entry name" value="STKc_PknB_like"/>
    <property type="match status" value="1"/>
</dbReference>
<feature type="transmembrane region" description="Helical" evidence="5">
    <location>
        <begin position="452"/>
        <end position="474"/>
    </location>
</feature>
<keyword evidence="5" id="KW-0812">Transmembrane</keyword>
<feature type="transmembrane region" description="Helical" evidence="5">
    <location>
        <begin position="481"/>
        <end position="501"/>
    </location>
</feature>
<dbReference type="Gene3D" id="3.30.200.20">
    <property type="entry name" value="Phosphorylase Kinase, domain 1"/>
    <property type="match status" value="1"/>
</dbReference>
<sequence>MSPISPRPGADQTILDVGRTLVAGGNRSESDDDREDRLDAVLAELLEDSTPSARDAAYERHPDLADELRAFFDGHDRLHEAGAAPEEADALPPKRFGNYELIAELARGGMGVVWEARQLSPPRPCAVKVLRADPDEATADDLARFRIEAAASAALCHPHIVRVYEAGVVPPSEGAPDGTRPRVFLSMELVAGPNLCDYAAGSPLPPREAAAFLADVADAVSHAHARGVLHRDLKPANVLLDLAADRQPSGYRGSGSAPYGGTGDCDETTAGIPVAKVADFGLAKRFGPPGTDEHGAAPTVSVGQTRTGQIVGTPGYMAPEQAVGHDSAGGAVGVAADVYGLGAILYHLLTGRAPFTDEGDGPIGVLKRVIDADPLPPRSLNARAHRALEAVAMKCLRKDPKSRYGGAAEVAAEMRRFLAGEPVQAAGGGAGGLAYRVAGALTASRHEDHFRYWGRSLLAFAGVVAAAHIAIFFLERAGFGFLLAHLLPGAAMLLGLVAVLYCARRKGHGVLPTDSVERPIWAIWAGYLIARGLLTVMAWRQGWDTGVTYGVAAMMAGAAFYTLGGHAWGVCYLIATVFFSAALPLAALGVWAVPAFGAMWTGVLLWLGLRYRRIDRLRSAAATANDGR</sequence>
<dbReference type="InterPro" id="IPR008271">
    <property type="entry name" value="Ser/Thr_kinase_AS"/>
</dbReference>
<dbReference type="PANTHER" id="PTHR43289:SF6">
    <property type="entry name" value="SERINE_THREONINE-PROTEIN KINASE NEKL-3"/>
    <property type="match status" value="1"/>
</dbReference>
<dbReference type="Proteomes" id="UP000609651">
    <property type="component" value="Unassembled WGS sequence"/>
</dbReference>
<gene>
    <name evidence="7" type="primary">pknD_7</name>
    <name evidence="7" type="ORF">LzC2_13710</name>
</gene>
<dbReference type="Pfam" id="PF00069">
    <property type="entry name" value="Pkinase"/>
    <property type="match status" value="1"/>
</dbReference>
<keyword evidence="1 7" id="KW-0808">Transferase</keyword>
<keyword evidence="2" id="KW-0547">Nucleotide-binding</keyword>
<dbReference type="EC" id="2.7.11.1" evidence="7"/>
<dbReference type="EMBL" id="WTPX01000031">
    <property type="protein sequence ID" value="NNJ25301.1"/>
    <property type="molecule type" value="Genomic_DNA"/>
</dbReference>
<proteinExistence type="predicted"/>
<dbReference type="InterPro" id="IPR011009">
    <property type="entry name" value="Kinase-like_dom_sf"/>
</dbReference>
<dbReference type="Gene3D" id="1.10.510.10">
    <property type="entry name" value="Transferase(Phosphotransferase) domain 1"/>
    <property type="match status" value="1"/>
</dbReference>
<feature type="transmembrane region" description="Helical" evidence="5">
    <location>
        <begin position="521"/>
        <end position="539"/>
    </location>
</feature>